<accession>A0A9D4FVK3</accession>
<feature type="domain" description="Integrase core" evidence="1">
    <location>
        <begin position="1"/>
        <end position="113"/>
    </location>
</feature>
<dbReference type="AlphaFoldDB" id="A0A9D4FVK3"/>
<dbReference type="PANTHER" id="PTHR46791">
    <property type="entry name" value="EXPRESSED PROTEIN"/>
    <property type="match status" value="1"/>
</dbReference>
<name>A0A9D4FVK3_DREPO</name>
<dbReference type="EMBL" id="JAIWYP010000006">
    <property type="protein sequence ID" value="KAH3805257.1"/>
    <property type="molecule type" value="Genomic_DNA"/>
</dbReference>
<proteinExistence type="predicted"/>
<keyword evidence="3" id="KW-1185">Reference proteome</keyword>
<reference evidence="2" key="1">
    <citation type="journal article" date="2019" name="bioRxiv">
        <title>The Genome of the Zebra Mussel, Dreissena polymorpha: A Resource for Invasive Species Research.</title>
        <authorList>
            <person name="McCartney M.A."/>
            <person name="Auch B."/>
            <person name="Kono T."/>
            <person name="Mallez S."/>
            <person name="Zhang Y."/>
            <person name="Obille A."/>
            <person name="Becker A."/>
            <person name="Abrahante J.E."/>
            <person name="Garbe J."/>
            <person name="Badalamenti J.P."/>
            <person name="Herman A."/>
            <person name="Mangelson H."/>
            <person name="Liachko I."/>
            <person name="Sullivan S."/>
            <person name="Sone E.D."/>
            <person name="Koren S."/>
            <person name="Silverstein K.A.T."/>
            <person name="Beckman K.B."/>
            <person name="Gohl D.M."/>
        </authorList>
    </citation>
    <scope>NUCLEOTIDE SEQUENCE</scope>
    <source>
        <strain evidence="2">Duluth1</strain>
        <tissue evidence="2">Whole animal</tissue>
    </source>
</reference>
<evidence type="ECO:0000259" key="1">
    <source>
        <dbReference type="Pfam" id="PF24764"/>
    </source>
</evidence>
<gene>
    <name evidence="2" type="ORF">DPMN_133554</name>
</gene>
<dbReference type="InterPro" id="IPR058913">
    <property type="entry name" value="Integrase_dom_put"/>
</dbReference>
<evidence type="ECO:0000313" key="3">
    <source>
        <dbReference type="Proteomes" id="UP000828390"/>
    </source>
</evidence>
<organism evidence="2 3">
    <name type="scientific">Dreissena polymorpha</name>
    <name type="common">Zebra mussel</name>
    <name type="synonym">Mytilus polymorpha</name>
    <dbReference type="NCBI Taxonomy" id="45954"/>
    <lineage>
        <taxon>Eukaryota</taxon>
        <taxon>Metazoa</taxon>
        <taxon>Spiralia</taxon>
        <taxon>Lophotrochozoa</taxon>
        <taxon>Mollusca</taxon>
        <taxon>Bivalvia</taxon>
        <taxon>Autobranchia</taxon>
        <taxon>Heteroconchia</taxon>
        <taxon>Euheterodonta</taxon>
        <taxon>Imparidentia</taxon>
        <taxon>Neoheterodontei</taxon>
        <taxon>Myida</taxon>
        <taxon>Dreissenoidea</taxon>
        <taxon>Dreissenidae</taxon>
        <taxon>Dreissena</taxon>
    </lineage>
</organism>
<evidence type="ECO:0000313" key="2">
    <source>
        <dbReference type="EMBL" id="KAH3805257.1"/>
    </source>
</evidence>
<sequence length="190" mass="22370">MENIKIAEFMIRARGLNRRSVIAGKSTHNQRIERLWRDVFEGVLCFYYDLFHFMEENEILDPLDETHIYALQFVFKDRINEKLQLWKMAWARHRLRTARSSPLRLFTEGSLNCPVDMPDADLDMYGVEGNIELNSAEMNDTRPALGALDLQITDDCRQELDRYCSPNWNSNNYGIDIYIKTVEIIGRQML</sequence>
<protein>
    <recommendedName>
        <fullName evidence="1">Integrase core domain-containing protein</fullName>
    </recommendedName>
</protein>
<dbReference type="PANTHER" id="PTHR46791:SF5">
    <property type="entry name" value="CLR5 DOMAIN-CONTAINING PROTEIN-RELATED"/>
    <property type="match status" value="1"/>
</dbReference>
<dbReference type="Pfam" id="PF24764">
    <property type="entry name" value="rva_4"/>
    <property type="match status" value="1"/>
</dbReference>
<reference evidence="2" key="2">
    <citation type="submission" date="2020-11" db="EMBL/GenBank/DDBJ databases">
        <authorList>
            <person name="McCartney M.A."/>
            <person name="Auch B."/>
            <person name="Kono T."/>
            <person name="Mallez S."/>
            <person name="Becker A."/>
            <person name="Gohl D.M."/>
            <person name="Silverstein K.A.T."/>
            <person name="Koren S."/>
            <person name="Bechman K.B."/>
            <person name="Herman A."/>
            <person name="Abrahante J.E."/>
            <person name="Garbe J."/>
        </authorList>
    </citation>
    <scope>NUCLEOTIDE SEQUENCE</scope>
    <source>
        <strain evidence="2">Duluth1</strain>
        <tissue evidence="2">Whole animal</tissue>
    </source>
</reference>
<dbReference type="Proteomes" id="UP000828390">
    <property type="component" value="Unassembled WGS sequence"/>
</dbReference>
<comment type="caution">
    <text evidence="2">The sequence shown here is derived from an EMBL/GenBank/DDBJ whole genome shotgun (WGS) entry which is preliminary data.</text>
</comment>